<dbReference type="GO" id="GO:0046872">
    <property type="term" value="F:metal ion binding"/>
    <property type="evidence" value="ECO:0007669"/>
    <property type="project" value="UniProtKB-KW"/>
</dbReference>
<dbReference type="EMBL" id="RBWS01000022">
    <property type="protein sequence ID" value="RKO69233.1"/>
    <property type="molecule type" value="Genomic_DNA"/>
</dbReference>
<sequence length="113" mass="13136">MKIKNTCNSEHYIWGERCDGWHLLKSDALSIIQEKMPPNTEESLHFHSKAQQFFYILSGTATFEVDDEIYSVEEGNGFHIQPNEIHRIFNRTANDLKFIVISQPKSHGDRTNL</sequence>
<dbReference type="InterPro" id="IPR014710">
    <property type="entry name" value="RmlC-like_jellyroll"/>
</dbReference>
<gene>
    <name evidence="3" type="ORF">D7322_23670</name>
</gene>
<proteinExistence type="predicted"/>
<evidence type="ECO:0000256" key="1">
    <source>
        <dbReference type="ARBA" id="ARBA00022723"/>
    </source>
</evidence>
<reference evidence="3 4" key="1">
    <citation type="submission" date="2018-10" db="EMBL/GenBank/DDBJ databases">
        <title>Sphingobacterium sp. M05W1-28.</title>
        <authorList>
            <person name="Cai H."/>
        </authorList>
    </citation>
    <scope>NUCLEOTIDE SEQUENCE [LARGE SCALE GENOMIC DNA]</scope>
    <source>
        <strain evidence="3 4">M05W1-28</strain>
    </source>
</reference>
<dbReference type="AlphaFoldDB" id="A0A420VS73"/>
<evidence type="ECO:0000313" key="4">
    <source>
        <dbReference type="Proteomes" id="UP000282423"/>
    </source>
</evidence>
<evidence type="ECO:0000259" key="2">
    <source>
        <dbReference type="Pfam" id="PF07883"/>
    </source>
</evidence>
<protein>
    <submittedName>
        <fullName evidence="3">Cupin domain-containing protein</fullName>
    </submittedName>
</protein>
<name>A0A420VS73_9SPHI</name>
<dbReference type="PANTHER" id="PTHR35848">
    <property type="entry name" value="OXALATE-BINDING PROTEIN"/>
    <property type="match status" value="1"/>
</dbReference>
<dbReference type="InterPro" id="IPR051610">
    <property type="entry name" value="GPI/OXD"/>
</dbReference>
<accession>A0A420VS73</accession>
<dbReference type="InterPro" id="IPR011051">
    <property type="entry name" value="RmlC_Cupin_sf"/>
</dbReference>
<dbReference type="InterPro" id="IPR013096">
    <property type="entry name" value="Cupin_2"/>
</dbReference>
<comment type="caution">
    <text evidence="3">The sequence shown here is derived from an EMBL/GenBank/DDBJ whole genome shotgun (WGS) entry which is preliminary data.</text>
</comment>
<dbReference type="PANTHER" id="PTHR35848:SF9">
    <property type="entry name" value="SLL1358 PROTEIN"/>
    <property type="match status" value="1"/>
</dbReference>
<dbReference type="Pfam" id="PF07883">
    <property type="entry name" value="Cupin_2"/>
    <property type="match status" value="1"/>
</dbReference>
<keyword evidence="4" id="KW-1185">Reference proteome</keyword>
<organism evidence="3 4">
    <name type="scientific">Sphingobacterium puteale</name>
    <dbReference type="NCBI Taxonomy" id="2420510"/>
    <lineage>
        <taxon>Bacteria</taxon>
        <taxon>Pseudomonadati</taxon>
        <taxon>Bacteroidota</taxon>
        <taxon>Sphingobacteriia</taxon>
        <taxon>Sphingobacteriales</taxon>
        <taxon>Sphingobacteriaceae</taxon>
        <taxon>Sphingobacterium</taxon>
    </lineage>
</organism>
<evidence type="ECO:0000313" key="3">
    <source>
        <dbReference type="EMBL" id="RKO69233.1"/>
    </source>
</evidence>
<keyword evidence="1" id="KW-0479">Metal-binding</keyword>
<dbReference type="Gene3D" id="2.60.120.10">
    <property type="entry name" value="Jelly Rolls"/>
    <property type="match status" value="1"/>
</dbReference>
<feature type="domain" description="Cupin type-2" evidence="2">
    <location>
        <begin position="35"/>
        <end position="101"/>
    </location>
</feature>
<dbReference type="RefSeq" id="WP_121126667.1">
    <property type="nucleotide sequence ID" value="NZ_RBWS01000022.1"/>
</dbReference>
<dbReference type="SUPFAM" id="SSF51182">
    <property type="entry name" value="RmlC-like cupins"/>
    <property type="match status" value="1"/>
</dbReference>
<dbReference type="Proteomes" id="UP000282423">
    <property type="component" value="Unassembled WGS sequence"/>
</dbReference>
<dbReference type="OrthoDB" id="9806121at2"/>